<dbReference type="Proteomes" id="UP000075886">
    <property type="component" value="Unassembled WGS sequence"/>
</dbReference>
<dbReference type="EnsemblMetazoa" id="AFAF004717-RA">
    <property type="protein sequence ID" value="AFAF004717-PA"/>
    <property type="gene ID" value="AFAF004717"/>
</dbReference>
<keyword evidence="3" id="KW-1185">Reference proteome</keyword>
<dbReference type="VEuPathDB" id="VectorBase:AFAF004717"/>
<proteinExistence type="predicted"/>
<sequence>MVHGNAHVFPTLFPVSPPPPPGTVLRYDGTPAVYSESQSPPISAKSNTTPARDKLTLQLDSGKAQTRLRTRHRSSVDVSDSGEQDDIDSGIDSHVEPGAANPVYVMELDPIARSDLSRMLARVLQLFP</sequence>
<evidence type="ECO:0000313" key="3">
    <source>
        <dbReference type="Proteomes" id="UP000075886"/>
    </source>
</evidence>
<organism evidence="2 3">
    <name type="scientific">Anopheles farauti</name>
    <dbReference type="NCBI Taxonomy" id="69004"/>
    <lineage>
        <taxon>Eukaryota</taxon>
        <taxon>Metazoa</taxon>
        <taxon>Ecdysozoa</taxon>
        <taxon>Arthropoda</taxon>
        <taxon>Hexapoda</taxon>
        <taxon>Insecta</taxon>
        <taxon>Pterygota</taxon>
        <taxon>Neoptera</taxon>
        <taxon>Endopterygota</taxon>
        <taxon>Diptera</taxon>
        <taxon>Nematocera</taxon>
        <taxon>Culicoidea</taxon>
        <taxon>Culicidae</taxon>
        <taxon>Anophelinae</taxon>
        <taxon>Anopheles</taxon>
    </lineage>
</organism>
<evidence type="ECO:0000313" key="2">
    <source>
        <dbReference type="EnsemblMetazoa" id="AFAF004717-PA"/>
    </source>
</evidence>
<reference evidence="3" key="1">
    <citation type="submission" date="2014-01" db="EMBL/GenBank/DDBJ databases">
        <title>The Genome Sequence of Anopheles farauti FAR1 (V2).</title>
        <authorList>
            <consortium name="The Broad Institute Genomics Platform"/>
            <person name="Neafsey D.E."/>
            <person name="Besansky N."/>
            <person name="Howell P."/>
            <person name="Walton C."/>
            <person name="Young S.K."/>
            <person name="Zeng Q."/>
            <person name="Gargeya S."/>
            <person name="Fitzgerald M."/>
            <person name="Haas B."/>
            <person name="Abouelleil A."/>
            <person name="Allen A.W."/>
            <person name="Alvarado L."/>
            <person name="Arachchi H.M."/>
            <person name="Berlin A.M."/>
            <person name="Chapman S.B."/>
            <person name="Gainer-Dewar J."/>
            <person name="Goldberg J."/>
            <person name="Griggs A."/>
            <person name="Gujja S."/>
            <person name="Hansen M."/>
            <person name="Howarth C."/>
            <person name="Imamovic A."/>
            <person name="Ireland A."/>
            <person name="Larimer J."/>
            <person name="McCowan C."/>
            <person name="Murphy C."/>
            <person name="Pearson M."/>
            <person name="Poon T.W."/>
            <person name="Priest M."/>
            <person name="Roberts A."/>
            <person name="Saif S."/>
            <person name="Shea T."/>
            <person name="Sisk P."/>
            <person name="Sykes S."/>
            <person name="Wortman J."/>
            <person name="Nusbaum C."/>
            <person name="Birren B."/>
        </authorList>
    </citation>
    <scope>NUCLEOTIDE SEQUENCE [LARGE SCALE GENOMIC DNA]</scope>
    <source>
        <strain evidence="3">FAR1</strain>
    </source>
</reference>
<reference evidence="2" key="2">
    <citation type="submission" date="2020-05" db="UniProtKB">
        <authorList>
            <consortium name="EnsemblMetazoa"/>
        </authorList>
    </citation>
    <scope>IDENTIFICATION</scope>
    <source>
        <strain evidence="2">FAR1</strain>
    </source>
</reference>
<feature type="compositionally biased region" description="Polar residues" evidence="1">
    <location>
        <begin position="35"/>
        <end position="50"/>
    </location>
</feature>
<evidence type="ECO:0000256" key="1">
    <source>
        <dbReference type="SAM" id="MobiDB-lite"/>
    </source>
</evidence>
<dbReference type="AlphaFoldDB" id="A0A182Q7R2"/>
<protein>
    <submittedName>
        <fullName evidence="2">Uncharacterized protein</fullName>
    </submittedName>
</protein>
<dbReference type="EMBL" id="AXCN02002066">
    <property type="status" value="NOT_ANNOTATED_CDS"/>
    <property type="molecule type" value="Genomic_DNA"/>
</dbReference>
<name>A0A182Q7R2_9DIPT</name>
<feature type="region of interest" description="Disordered" evidence="1">
    <location>
        <begin position="1"/>
        <end position="99"/>
    </location>
</feature>
<feature type="compositionally biased region" description="Acidic residues" evidence="1">
    <location>
        <begin position="80"/>
        <end position="89"/>
    </location>
</feature>
<accession>A0A182Q7R2</accession>